<proteinExistence type="predicted"/>
<evidence type="ECO:0000313" key="1">
    <source>
        <dbReference type="EMBL" id="GGI94613.1"/>
    </source>
</evidence>
<keyword evidence="2" id="KW-1185">Reference proteome</keyword>
<dbReference type="Proteomes" id="UP000653099">
    <property type="component" value="Unassembled WGS sequence"/>
</dbReference>
<dbReference type="InterPro" id="IPR058984">
    <property type="entry name" value="PDDEXK-like_halobact"/>
</dbReference>
<protein>
    <submittedName>
        <fullName evidence="1">Uncharacterized protein</fullName>
    </submittedName>
</protein>
<dbReference type="AlphaFoldDB" id="A0A830E6P1"/>
<sequence>MREDELATAVVDHFEATFDDPEIRLEEPYNHYGTRGVVDVYARTAPPERVSYLAELKADPAVRMASGANEILRQYRRAERYFFRDDAHDLRTRLGRDGPGLRLLLLFAPTVGCVEHVLEHRSLYASVAPELSVDGVSAARTVAFLVNLDNASHGGLGFCSVNGDVDVQSAAFREAVPEGSRLAAAIDEADVDADA</sequence>
<reference evidence="1" key="1">
    <citation type="journal article" date="2014" name="Int. J. Syst. Evol. Microbiol.">
        <title>Complete genome sequence of Corynebacterium casei LMG S-19264T (=DSM 44701T), isolated from a smear-ripened cheese.</title>
        <authorList>
            <consortium name="US DOE Joint Genome Institute (JGI-PGF)"/>
            <person name="Walter F."/>
            <person name="Albersmeier A."/>
            <person name="Kalinowski J."/>
            <person name="Ruckert C."/>
        </authorList>
    </citation>
    <scope>NUCLEOTIDE SEQUENCE</scope>
    <source>
        <strain evidence="1">JCM 14359</strain>
    </source>
</reference>
<dbReference type="RefSeq" id="WP_188785380.1">
    <property type="nucleotide sequence ID" value="NZ_BMOC01000001.1"/>
</dbReference>
<dbReference type="EMBL" id="BMOC01000001">
    <property type="protein sequence ID" value="GGI94613.1"/>
    <property type="molecule type" value="Genomic_DNA"/>
</dbReference>
<name>A0A830E6P1_9EURY</name>
<dbReference type="OrthoDB" id="211127at2157"/>
<gene>
    <name evidence="1" type="ORF">GCM10008995_01060</name>
</gene>
<accession>A0A830E6P1</accession>
<comment type="caution">
    <text evidence="1">The sequence shown here is derived from an EMBL/GenBank/DDBJ whole genome shotgun (WGS) entry which is preliminary data.</text>
</comment>
<organism evidence="1 2">
    <name type="scientific">Halobellus salinus</name>
    <dbReference type="NCBI Taxonomy" id="931585"/>
    <lineage>
        <taxon>Archaea</taxon>
        <taxon>Methanobacteriati</taxon>
        <taxon>Methanobacteriota</taxon>
        <taxon>Stenosarchaea group</taxon>
        <taxon>Halobacteria</taxon>
        <taxon>Halobacteriales</taxon>
        <taxon>Haloferacaceae</taxon>
        <taxon>Halobellus</taxon>
    </lineage>
</organism>
<dbReference type="Pfam" id="PF26437">
    <property type="entry name" value="PDDEXK_18"/>
    <property type="match status" value="1"/>
</dbReference>
<evidence type="ECO:0000313" key="2">
    <source>
        <dbReference type="Proteomes" id="UP000653099"/>
    </source>
</evidence>
<reference evidence="1" key="2">
    <citation type="submission" date="2020-09" db="EMBL/GenBank/DDBJ databases">
        <authorList>
            <person name="Sun Q."/>
            <person name="Ohkuma M."/>
        </authorList>
    </citation>
    <scope>NUCLEOTIDE SEQUENCE</scope>
    <source>
        <strain evidence="1">JCM 14359</strain>
    </source>
</reference>